<dbReference type="PANTHER" id="PTHR43406:SF1">
    <property type="entry name" value="TRYPTOPHAN SYNTHASE ALPHA CHAIN, CHLOROPLASTIC"/>
    <property type="match status" value="1"/>
</dbReference>
<comment type="subunit">
    <text evidence="3 9">Tetramer of two alpha and two beta chains.</text>
</comment>
<comment type="pathway">
    <text evidence="2 9">Amino-acid biosynthesis; L-tryptophan biosynthesis; L-tryptophan from chorismate: step 5/5.</text>
</comment>
<dbReference type="HAMAP" id="MF_00131">
    <property type="entry name" value="Trp_synth_alpha"/>
    <property type="match status" value="1"/>
</dbReference>
<evidence type="ECO:0000256" key="4">
    <source>
        <dbReference type="ARBA" id="ARBA00022605"/>
    </source>
</evidence>
<dbReference type="GO" id="GO:0004834">
    <property type="term" value="F:tryptophan synthase activity"/>
    <property type="evidence" value="ECO:0007669"/>
    <property type="project" value="UniProtKB-UniRule"/>
</dbReference>
<dbReference type="GO" id="GO:0005829">
    <property type="term" value="C:cytosol"/>
    <property type="evidence" value="ECO:0007669"/>
    <property type="project" value="TreeGrafter"/>
</dbReference>
<dbReference type="EC" id="4.2.1.20" evidence="9"/>
<dbReference type="Proteomes" id="UP000179243">
    <property type="component" value="Unassembled WGS sequence"/>
</dbReference>
<evidence type="ECO:0000256" key="8">
    <source>
        <dbReference type="ARBA" id="ARBA00049047"/>
    </source>
</evidence>
<feature type="active site" description="Proton acceptor" evidence="9">
    <location>
        <position position="60"/>
    </location>
</feature>
<dbReference type="InterPro" id="IPR013785">
    <property type="entry name" value="Aldolase_TIM"/>
</dbReference>
<evidence type="ECO:0000256" key="7">
    <source>
        <dbReference type="ARBA" id="ARBA00023239"/>
    </source>
</evidence>
<keyword evidence="4 9" id="KW-0028">Amino-acid biosynthesis</keyword>
<evidence type="ECO:0000256" key="5">
    <source>
        <dbReference type="ARBA" id="ARBA00022822"/>
    </source>
</evidence>
<name>A0A1F7F618_UNCRA</name>
<gene>
    <name evidence="9" type="primary">trpA</name>
    <name evidence="11" type="ORF">A2519_17710</name>
</gene>
<dbReference type="InterPro" id="IPR011060">
    <property type="entry name" value="RibuloseP-bd_barrel"/>
</dbReference>
<accession>A0A1F7F618</accession>
<evidence type="ECO:0000313" key="11">
    <source>
        <dbReference type="EMBL" id="OGK01966.1"/>
    </source>
</evidence>
<dbReference type="NCBIfam" id="TIGR00262">
    <property type="entry name" value="trpA"/>
    <property type="match status" value="1"/>
</dbReference>
<evidence type="ECO:0000256" key="1">
    <source>
        <dbReference type="ARBA" id="ARBA00003365"/>
    </source>
</evidence>
<dbReference type="Gene3D" id="3.20.20.70">
    <property type="entry name" value="Aldolase class I"/>
    <property type="match status" value="1"/>
</dbReference>
<evidence type="ECO:0000256" key="10">
    <source>
        <dbReference type="RuleBase" id="RU003662"/>
    </source>
</evidence>
<dbReference type="PANTHER" id="PTHR43406">
    <property type="entry name" value="TRYPTOPHAN SYNTHASE, ALPHA CHAIN"/>
    <property type="match status" value="1"/>
</dbReference>
<evidence type="ECO:0000313" key="12">
    <source>
        <dbReference type="Proteomes" id="UP000179243"/>
    </source>
</evidence>
<protein>
    <recommendedName>
        <fullName evidence="9">Tryptophan synthase alpha chain</fullName>
        <ecNumber evidence="9">4.2.1.20</ecNumber>
    </recommendedName>
</protein>
<reference evidence="11 12" key="1">
    <citation type="journal article" date="2016" name="Nat. Commun.">
        <title>Thousands of microbial genomes shed light on interconnected biogeochemical processes in an aquifer system.</title>
        <authorList>
            <person name="Anantharaman K."/>
            <person name="Brown C.T."/>
            <person name="Hug L.A."/>
            <person name="Sharon I."/>
            <person name="Castelle C.J."/>
            <person name="Probst A.J."/>
            <person name="Thomas B.C."/>
            <person name="Singh A."/>
            <person name="Wilkins M.J."/>
            <person name="Karaoz U."/>
            <person name="Brodie E.L."/>
            <person name="Williams K.H."/>
            <person name="Hubbard S.S."/>
            <person name="Banfield J.F."/>
        </authorList>
    </citation>
    <scope>NUCLEOTIDE SEQUENCE [LARGE SCALE GENOMIC DNA]</scope>
</reference>
<dbReference type="EMBL" id="MFYX01000115">
    <property type="protein sequence ID" value="OGK01966.1"/>
    <property type="molecule type" value="Genomic_DNA"/>
</dbReference>
<sequence>MNRIDTVFAELNKRKKKALITFTTAGDPTLVATERIVKAMVRAGADIVELGIPYSDPIAEGPVIQAANIRALKNQIRIRDIMRTAAAIRKQVQAPLLFLLYYNCILQYGPEHFFEECAHACINGLIIPDLPFEEQEELKTLSRKHDIIVISMVTPISNTRIGKIVKNARGFIYCVSSLGVTGVRSKFSTDFRAFMDSIRKQTALPRAIGFGISTPDHARTLKQYCEGIIVGSAIVKLIGQAGSQAEAIKNVSVFVRSMRKALDEK</sequence>
<evidence type="ECO:0000256" key="2">
    <source>
        <dbReference type="ARBA" id="ARBA00004733"/>
    </source>
</evidence>
<dbReference type="AlphaFoldDB" id="A0A1F7F618"/>
<proteinExistence type="inferred from homology"/>
<organism evidence="11 12">
    <name type="scientific">Candidatus Raymondbacteria bacterium RIFOXYD12_FULL_49_13</name>
    <dbReference type="NCBI Taxonomy" id="1817890"/>
    <lineage>
        <taxon>Bacteria</taxon>
        <taxon>Raymondiibacteriota</taxon>
    </lineage>
</organism>
<comment type="caution">
    <text evidence="11">The sequence shown here is derived from an EMBL/GenBank/DDBJ whole genome shotgun (WGS) entry which is preliminary data.</text>
</comment>
<feature type="active site" description="Proton acceptor" evidence="9">
    <location>
        <position position="49"/>
    </location>
</feature>
<evidence type="ECO:0000256" key="6">
    <source>
        <dbReference type="ARBA" id="ARBA00023141"/>
    </source>
</evidence>
<dbReference type="PROSITE" id="PS00167">
    <property type="entry name" value="TRP_SYNTHASE_ALPHA"/>
    <property type="match status" value="1"/>
</dbReference>
<dbReference type="SUPFAM" id="SSF51366">
    <property type="entry name" value="Ribulose-phoshate binding barrel"/>
    <property type="match status" value="1"/>
</dbReference>
<evidence type="ECO:0000256" key="9">
    <source>
        <dbReference type="HAMAP-Rule" id="MF_00131"/>
    </source>
</evidence>
<comment type="similarity">
    <text evidence="9 10">Belongs to the TrpA family.</text>
</comment>
<comment type="function">
    <text evidence="1 9">The alpha subunit is responsible for the aldol cleavage of indoleglycerol phosphate to indole and glyceraldehyde 3-phosphate.</text>
</comment>
<dbReference type="InterPro" id="IPR002028">
    <property type="entry name" value="Trp_synthase_suA"/>
</dbReference>
<dbReference type="CDD" id="cd04724">
    <property type="entry name" value="Tryptophan_synthase_alpha"/>
    <property type="match status" value="1"/>
</dbReference>
<keyword evidence="6 9" id="KW-0057">Aromatic amino acid biosynthesis</keyword>
<evidence type="ECO:0000256" key="3">
    <source>
        <dbReference type="ARBA" id="ARBA00011270"/>
    </source>
</evidence>
<dbReference type="UniPathway" id="UPA00035">
    <property type="reaction ID" value="UER00044"/>
</dbReference>
<keyword evidence="7 9" id="KW-0456">Lyase</keyword>
<dbReference type="FunFam" id="3.20.20.70:FF:000037">
    <property type="entry name" value="Tryptophan synthase alpha chain"/>
    <property type="match status" value="1"/>
</dbReference>
<dbReference type="Pfam" id="PF00290">
    <property type="entry name" value="Trp_syntA"/>
    <property type="match status" value="1"/>
</dbReference>
<dbReference type="InterPro" id="IPR018204">
    <property type="entry name" value="Trp_synthase_alpha_AS"/>
</dbReference>
<keyword evidence="5 9" id="KW-0822">Tryptophan biosynthesis</keyword>
<comment type="catalytic activity">
    <reaction evidence="8 9">
        <text>(1S,2R)-1-C-(indol-3-yl)glycerol 3-phosphate + L-serine = D-glyceraldehyde 3-phosphate + L-tryptophan + H2O</text>
        <dbReference type="Rhea" id="RHEA:10532"/>
        <dbReference type="ChEBI" id="CHEBI:15377"/>
        <dbReference type="ChEBI" id="CHEBI:33384"/>
        <dbReference type="ChEBI" id="CHEBI:57912"/>
        <dbReference type="ChEBI" id="CHEBI:58866"/>
        <dbReference type="ChEBI" id="CHEBI:59776"/>
        <dbReference type="EC" id="4.2.1.20"/>
    </reaction>
</comment>